<reference evidence="1" key="2">
    <citation type="journal article" date="2015" name="Data Brief">
        <title>Shoot transcriptome of the giant reed, Arundo donax.</title>
        <authorList>
            <person name="Barrero R.A."/>
            <person name="Guerrero F.D."/>
            <person name="Moolhuijzen P."/>
            <person name="Goolsby J.A."/>
            <person name="Tidwell J."/>
            <person name="Bellgard S.E."/>
            <person name="Bellgard M.I."/>
        </authorList>
    </citation>
    <scope>NUCLEOTIDE SEQUENCE</scope>
    <source>
        <tissue evidence="1">Shoot tissue taken approximately 20 cm above the soil surface</tissue>
    </source>
</reference>
<protein>
    <submittedName>
        <fullName evidence="1">Uncharacterized protein</fullName>
    </submittedName>
</protein>
<dbReference type="EMBL" id="GBRH01274962">
    <property type="protein sequence ID" value="JAD22933.1"/>
    <property type="molecule type" value="Transcribed_RNA"/>
</dbReference>
<proteinExistence type="predicted"/>
<accession>A0A0A8YC46</accession>
<reference evidence="1" key="1">
    <citation type="submission" date="2014-09" db="EMBL/GenBank/DDBJ databases">
        <authorList>
            <person name="Magalhaes I.L.F."/>
            <person name="Oliveira U."/>
            <person name="Santos F.R."/>
            <person name="Vidigal T.H.D.A."/>
            <person name="Brescovit A.D."/>
            <person name="Santos A.J."/>
        </authorList>
    </citation>
    <scope>NUCLEOTIDE SEQUENCE</scope>
    <source>
        <tissue evidence="1">Shoot tissue taken approximately 20 cm above the soil surface</tissue>
    </source>
</reference>
<dbReference type="AlphaFoldDB" id="A0A0A8YC46"/>
<sequence length="29" mass="3364">MEAFLEASLQESDKEIKMFLMHLTMSSES</sequence>
<name>A0A0A8YC46_ARUDO</name>
<evidence type="ECO:0000313" key="1">
    <source>
        <dbReference type="EMBL" id="JAD22933.1"/>
    </source>
</evidence>
<organism evidence="1">
    <name type="scientific">Arundo donax</name>
    <name type="common">Giant reed</name>
    <name type="synonym">Donax arundinaceus</name>
    <dbReference type="NCBI Taxonomy" id="35708"/>
    <lineage>
        <taxon>Eukaryota</taxon>
        <taxon>Viridiplantae</taxon>
        <taxon>Streptophyta</taxon>
        <taxon>Embryophyta</taxon>
        <taxon>Tracheophyta</taxon>
        <taxon>Spermatophyta</taxon>
        <taxon>Magnoliopsida</taxon>
        <taxon>Liliopsida</taxon>
        <taxon>Poales</taxon>
        <taxon>Poaceae</taxon>
        <taxon>PACMAD clade</taxon>
        <taxon>Arundinoideae</taxon>
        <taxon>Arundineae</taxon>
        <taxon>Arundo</taxon>
    </lineage>
</organism>